<feature type="chain" id="PRO_5012425025" description="DUF3015 family protein" evidence="1">
    <location>
        <begin position="23"/>
        <end position="164"/>
    </location>
</feature>
<evidence type="ECO:0000313" key="2">
    <source>
        <dbReference type="EMBL" id="SNX60170.1"/>
    </source>
</evidence>
<name>A0A285BY95_9PROT</name>
<dbReference type="Proteomes" id="UP000242498">
    <property type="component" value="Chromosome I"/>
</dbReference>
<accession>A0A285BY95</accession>
<organism evidence="2 3">
    <name type="scientific">Nitrosomonas ureae</name>
    <dbReference type="NCBI Taxonomy" id="44577"/>
    <lineage>
        <taxon>Bacteria</taxon>
        <taxon>Pseudomonadati</taxon>
        <taxon>Pseudomonadota</taxon>
        <taxon>Betaproteobacteria</taxon>
        <taxon>Nitrosomonadales</taxon>
        <taxon>Nitrosomonadaceae</taxon>
        <taxon>Nitrosomonas</taxon>
    </lineage>
</organism>
<gene>
    <name evidence="2" type="ORF">SAMN06296273_1633</name>
</gene>
<dbReference type="Pfam" id="PF11220">
    <property type="entry name" value="DUF3015"/>
    <property type="match status" value="1"/>
</dbReference>
<evidence type="ECO:0000313" key="3">
    <source>
        <dbReference type="Proteomes" id="UP000242498"/>
    </source>
</evidence>
<sequence>MIKNYLIALTSSLLLLPLSVFAAGYGSAGCGLGSMVMGSGDGIGQVFAATTNGTSGSQTFGITSGTSNCDEGGLIKSSKEREVFATENYTSLIKEMAQGRGENLHTLASLYQCQAGAHQEFGSMVQKKFDQLIASEQTTPIELLNHLEAQLDQHPSLSKSCSYS</sequence>
<proteinExistence type="predicted"/>
<dbReference type="AlphaFoldDB" id="A0A285BY95"/>
<reference evidence="2 3" key="1">
    <citation type="submission" date="2017-08" db="EMBL/GenBank/DDBJ databases">
        <authorList>
            <person name="de Groot N.N."/>
        </authorList>
    </citation>
    <scope>NUCLEOTIDE SEQUENCE [LARGE SCALE GENOMIC DNA]</scope>
    <source>
        <strain evidence="2 3">Nm15</strain>
    </source>
</reference>
<protein>
    <recommendedName>
        <fullName evidence="4">DUF3015 family protein</fullName>
    </recommendedName>
</protein>
<keyword evidence="1" id="KW-0732">Signal</keyword>
<dbReference type="EMBL" id="LT907782">
    <property type="protein sequence ID" value="SNX60170.1"/>
    <property type="molecule type" value="Genomic_DNA"/>
</dbReference>
<feature type="signal peptide" evidence="1">
    <location>
        <begin position="1"/>
        <end position="22"/>
    </location>
</feature>
<dbReference type="OrthoDB" id="334910at2"/>
<dbReference type="RefSeq" id="WP_096292800.1">
    <property type="nucleotide sequence ID" value="NZ_LT907782.1"/>
</dbReference>
<evidence type="ECO:0008006" key="4">
    <source>
        <dbReference type="Google" id="ProtNLM"/>
    </source>
</evidence>
<dbReference type="PROSITE" id="PS51257">
    <property type="entry name" value="PROKAR_LIPOPROTEIN"/>
    <property type="match status" value="1"/>
</dbReference>
<dbReference type="InterPro" id="IPR021383">
    <property type="entry name" value="DUF3015"/>
</dbReference>
<evidence type="ECO:0000256" key="1">
    <source>
        <dbReference type="SAM" id="SignalP"/>
    </source>
</evidence>